<reference evidence="1 2" key="1">
    <citation type="submission" date="2019-06" db="EMBL/GenBank/DDBJ databases">
        <title>Complete genome sequence of Ensifer mexicanus ITTG R7 isolated from nodules of Acacia angustissima (Mill.) Kuntze.</title>
        <authorList>
            <person name="Rincon-Rosales R."/>
            <person name="Rogel M.A."/>
            <person name="Guerrero G."/>
            <person name="Rincon-Molina C.I."/>
            <person name="Lopez-Lopez A."/>
            <person name="Martinez-Romero E."/>
        </authorList>
    </citation>
    <scope>NUCLEOTIDE SEQUENCE [LARGE SCALE GENOMIC DNA]</scope>
    <source>
        <strain evidence="1 2">ITTG R7</strain>
    </source>
</reference>
<protein>
    <submittedName>
        <fullName evidence="1">Uncharacterized protein</fullName>
    </submittedName>
</protein>
<accession>A0A859QF11</accession>
<dbReference type="EMBL" id="CP041238">
    <property type="protein sequence ID" value="QLL63602.1"/>
    <property type="molecule type" value="Genomic_DNA"/>
</dbReference>
<name>A0A859QF11_9HYPH</name>
<proteinExistence type="predicted"/>
<evidence type="ECO:0000313" key="1">
    <source>
        <dbReference type="EMBL" id="QLL63602.1"/>
    </source>
</evidence>
<dbReference type="RefSeq" id="WP_180939476.1">
    <property type="nucleotide sequence ID" value="NZ_CP041238.1"/>
</dbReference>
<gene>
    <name evidence="1" type="ORF">FKV68_20235</name>
</gene>
<dbReference type="KEGG" id="emx:FKV68_20235"/>
<keyword evidence="2" id="KW-1185">Reference proteome</keyword>
<sequence>MRTFKLMPDYHCFPLWENASGAAANVDPASLPVPVDLILRLNSWAAKFDETLNLDDPIKSGFNSEPLEQAFLDEGRHLCIALRAQLGDGYLVTYEGGESD</sequence>
<organism evidence="1 2">
    <name type="scientific">Sinorhizobium mexicanum</name>
    <dbReference type="NCBI Taxonomy" id="375549"/>
    <lineage>
        <taxon>Bacteria</taxon>
        <taxon>Pseudomonadati</taxon>
        <taxon>Pseudomonadota</taxon>
        <taxon>Alphaproteobacteria</taxon>
        <taxon>Hyphomicrobiales</taxon>
        <taxon>Rhizobiaceae</taxon>
        <taxon>Sinorhizobium/Ensifer group</taxon>
        <taxon>Sinorhizobium</taxon>
    </lineage>
</organism>
<dbReference type="AlphaFoldDB" id="A0A859QF11"/>
<evidence type="ECO:0000313" key="2">
    <source>
        <dbReference type="Proteomes" id="UP000510721"/>
    </source>
</evidence>
<dbReference type="Proteomes" id="UP000510721">
    <property type="component" value="Chromosome"/>
</dbReference>